<dbReference type="OMA" id="DATFICK"/>
<dbReference type="EMBL" id="KB200484">
    <property type="protein sequence ID" value="ESP01540.1"/>
    <property type="molecule type" value="Genomic_DNA"/>
</dbReference>
<dbReference type="GeneID" id="20250707"/>
<dbReference type="CTD" id="20250707"/>
<keyword evidence="3" id="KW-1185">Reference proteome</keyword>
<dbReference type="AlphaFoldDB" id="V4CHE6"/>
<dbReference type="RefSeq" id="XP_009047784.1">
    <property type="nucleotide sequence ID" value="XM_009049536.1"/>
</dbReference>
<name>V4CHE6_LOTGI</name>
<organism evidence="2 3">
    <name type="scientific">Lottia gigantea</name>
    <name type="common">Giant owl limpet</name>
    <dbReference type="NCBI Taxonomy" id="225164"/>
    <lineage>
        <taxon>Eukaryota</taxon>
        <taxon>Metazoa</taxon>
        <taxon>Spiralia</taxon>
        <taxon>Lophotrochozoa</taxon>
        <taxon>Mollusca</taxon>
        <taxon>Gastropoda</taxon>
        <taxon>Patellogastropoda</taxon>
        <taxon>Lottioidea</taxon>
        <taxon>Lottiidae</taxon>
        <taxon>Lottia</taxon>
    </lineage>
</organism>
<evidence type="ECO:0000313" key="3">
    <source>
        <dbReference type="Proteomes" id="UP000030746"/>
    </source>
</evidence>
<evidence type="ECO:0008006" key="4">
    <source>
        <dbReference type="Google" id="ProtNLM"/>
    </source>
</evidence>
<feature type="signal peptide" evidence="1">
    <location>
        <begin position="1"/>
        <end position="20"/>
    </location>
</feature>
<sequence>MKSFIGLFLALAALIDLANSMSTGEYICRAGEAEGSVEVTVVKDVNHVELRIGDNPPVIGEEINPYEAEFIKHKTNIECTAFGSFPAAHIELYLGTDKIEPESNLNTKLIGTEYKSAIVARKTLYPKHSGKKLRCVASVHLPPETPLQPVEKESSIPLHIITLVPLITCKNKTASMKDKYVNLECDVSAEKPMRSLFWKLGYNNQYIYPGNKTADFDEVTVEEIEGNDKNKRVTLSIYKMKKEHFNSIFYLIVEDNSGEIYQEPVYISQYYSSGLILRPCLLTLLILVFTQLFH</sequence>
<dbReference type="Gene3D" id="2.60.40.10">
    <property type="entry name" value="Immunoglobulins"/>
    <property type="match status" value="2"/>
</dbReference>
<reference evidence="2 3" key="1">
    <citation type="journal article" date="2013" name="Nature">
        <title>Insights into bilaterian evolution from three spiralian genomes.</title>
        <authorList>
            <person name="Simakov O."/>
            <person name="Marletaz F."/>
            <person name="Cho S.J."/>
            <person name="Edsinger-Gonzales E."/>
            <person name="Havlak P."/>
            <person name="Hellsten U."/>
            <person name="Kuo D.H."/>
            <person name="Larsson T."/>
            <person name="Lv J."/>
            <person name="Arendt D."/>
            <person name="Savage R."/>
            <person name="Osoegawa K."/>
            <person name="de Jong P."/>
            <person name="Grimwood J."/>
            <person name="Chapman J.A."/>
            <person name="Shapiro H."/>
            <person name="Aerts A."/>
            <person name="Otillar R.P."/>
            <person name="Terry A.Y."/>
            <person name="Boore J.L."/>
            <person name="Grigoriev I.V."/>
            <person name="Lindberg D.R."/>
            <person name="Seaver E.C."/>
            <person name="Weisblat D.A."/>
            <person name="Putnam N.H."/>
            <person name="Rokhsar D.S."/>
        </authorList>
    </citation>
    <scope>NUCLEOTIDE SEQUENCE [LARGE SCALE GENOMIC DNA]</scope>
</reference>
<dbReference type="OrthoDB" id="6063328at2759"/>
<dbReference type="Proteomes" id="UP000030746">
    <property type="component" value="Unassembled WGS sequence"/>
</dbReference>
<dbReference type="InterPro" id="IPR013783">
    <property type="entry name" value="Ig-like_fold"/>
</dbReference>
<protein>
    <recommendedName>
        <fullName evidence="4">Ig-like domain-containing protein</fullName>
    </recommendedName>
</protein>
<gene>
    <name evidence="2" type="ORF">LOTGIDRAFT_238272</name>
</gene>
<keyword evidence="1" id="KW-0732">Signal</keyword>
<accession>V4CHE6</accession>
<feature type="chain" id="PRO_5004717390" description="Ig-like domain-containing protein" evidence="1">
    <location>
        <begin position="21"/>
        <end position="294"/>
    </location>
</feature>
<proteinExistence type="predicted"/>
<evidence type="ECO:0000313" key="2">
    <source>
        <dbReference type="EMBL" id="ESP01540.1"/>
    </source>
</evidence>
<dbReference type="KEGG" id="lgi:LOTGIDRAFT_238272"/>
<dbReference type="HOGENOM" id="CLU_947603_0_0_1"/>
<evidence type="ECO:0000256" key="1">
    <source>
        <dbReference type="SAM" id="SignalP"/>
    </source>
</evidence>